<protein>
    <submittedName>
        <fullName evidence="2">Uncharacterized protein</fullName>
    </submittedName>
</protein>
<reference evidence="2 3" key="1">
    <citation type="journal article" date="2013" name="Curr. Biol.">
        <title>Shared signatures of parasitism and phylogenomics unite Cryptomycota and microsporidia.</title>
        <authorList>
            <person name="James T.Y."/>
            <person name="Pelin A."/>
            <person name="Bonen L."/>
            <person name="Ahrendt S."/>
            <person name="Sain D."/>
            <person name="Corradi N."/>
            <person name="Stajich J.E."/>
        </authorList>
    </citation>
    <scope>NUCLEOTIDE SEQUENCE [LARGE SCALE GENOMIC DNA]</scope>
    <source>
        <strain evidence="2 3">CSF55</strain>
    </source>
</reference>
<dbReference type="Proteomes" id="UP000030755">
    <property type="component" value="Unassembled WGS sequence"/>
</dbReference>
<accession>A0A075B563</accession>
<name>A0A075B563_ROZAC</name>
<dbReference type="HOGENOM" id="CLU_1950045_0_0_1"/>
<sequence>MNVSSLWFTGDGVHCSIASKYELTKFQFSLSDIKILTFDYYDAYKPSCVWQKSGRPYQPNEDRGVPEEGKEAPNEERGVKDESTELPAKLRIKCSAADVFEVKADFRISENEKVWRPQVEPVNVPNWIN</sequence>
<evidence type="ECO:0000256" key="1">
    <source>
        <dbReference type="SAM" id="MobiDB-lite"/>
    </source>
</evidence>
<feature type="compositionally biased region" description="Basic and acidic residues" evidence="1">
    <location>
        <begin position="60"/>
        <end position="83"/>
    </location>
</feature>
<proteinExistence type="predicted"/>
<feature type="region of interest" description="Disordered" evidence="1">
    <location>
        <begin position="50"/>
        <end position="84"/>
    </location>
</feature>
<dbReference type="EMBL" id="KE560437">
    <property type="protein sequence ID" value="EPZ36783.1"/>
    <property type="molecule type" value="Genomic_DNA"/>
</dbReference>
<organism evidence="2 3">
    <name type="scientific">Rozella allomycis (strain CSF55)</name>
    <dbReference type="NCBI Taxonomy" id="988480"/>
    <lineage>
        <taxon>Eukaryota</taxon>
        <taxon>Fungi</taxon>
        <taxon>Fungi incertae sedis</taxon>
        <taxon>Cryptomycota</taxon>
        <taxon>Cryptomycota incertae sedis</taxon>
        <taxon>Rozella</taxon>
    </lineage>
</organism>
<dbReference type="AlphaFoldDB" id="A0A075B563"/>
<evidence type="ECO:0000313" key="2">
    <source>
        <dbReference type="EMBL" id="EPZ36783.1"/>
    </source>
</evidence>
<evidence type="ECO:0000313" key="3">
    <source>
        <dbReference type="Proteomes" id="UP000030755"/>
    </source>
</evidence>
<gene>
    <name evidence="2" type="ORF">O9G_005558</name>
</gene>
<keyword evidence="3" id="KW-1185">Reference proteome</keyword>